<dbReference type="Proteomes" id="UP000639403">
    <property type="component" value="Unassembled WGS sequence"/>
</dbReference>
<dbReference type="EMBL" id="JADOXO010000577">
    <property type="protein sequence ID" value="KAF9802492.1"/>
    <property type="molecule type" value="Genomic_DNA"/>
</dbReference>
<proteinExistence type="predicted"/>
<dbReference type="AlphaFoldDB" id="A0A8H7NTH4"/>
<name>A0A8H7NTH4_9APHY</name>
<feature type="compositionally biased region" description="Basic residues" evidence="1">
    <location>
        <begin position="1"/>
        <end position="10"/>
    </location>
</feature>
<accession>A0A8H7NTH4</accession>
<feature type="region of interest" description="Disordered" evidence="1">
    <location>
        <begin position="1"/>
        <end position="30"/>
    </location>
</feature>
<evidence type="ECO:0000313" key="2">
    <source>
        <dbReference type="EMBL" id="KAF9802492.1"/>
    </source>
</evidence>
<organism evidence="2 3">
    <name type="scientific">Rhodonia placenta</name>
    <dbReference type="NCBI Taxonomy" id="104341"/>
    <lineage>
        <taxon>Eukaryota</taxon>
        <taxon>Fungi</taxon>
        <taxon>Dikarya</taxon>
        <taxon>Basidiomycota</taxon>
        <taxon>Agaricomycotina</taxon>
        <taxon>Agaricomycetes</taxon>
        <taxon>Polyporales</taxon>
        <taxon>Adustoporiaceae</taxon>
        <taxon>Rhodonia</taxon>
    </lineage>
</organism>
<reference evidence="2" key="1">
    <citation type="submission" date="2020-11" db="EMBL/GenBank/DDBJ databases">
        <authorList>
            <person name="Koelle M."/>
            <person name="Horta M.A.C."/>
            <person name="Nowrousian M."/>
            <person name="Ohm R.A."/>
            <person name="Benz P."/>
            <person name="Pilgard A."/>
        </authorList>
    </citation>
    <scope>NUCLEOTIDE SEQUENCE</scope>
    <source>
        <strain evidence="2">FPRL280</strain>
    </source>
</reference>
<gene>
    <name evidence="2" type="ORF">IEO21_09889</name>
</gene>
<comment type="caution">
    <text evidence="2">The sequence shown here is derived from an EMBL/GenBank/DDBJ whole genome shotgun (WGS) entry which is preliminary data.</text>
</comment>
<evidence type="ECO:0000313" key="3">
    <source>
        <dbReference type="Proteomes" id="UP000639403"/>
    </source>
</evidence>
<sequence>MPRHRHHRSGRGGGVRSAPVSRTPARLPSR</sequence>
<evidence type="ECO:0000256" key="1">
    <source>
        <dbReference type="SAM" id="MobiDB-lite"/>
    </source>
</evidence>
<reference evidence="2" key="2">
    <citation type="journal article" name="Front. Microbiol.">
        <title>Degradative Capacity of Two Strains of Rhodonia placenta: From Phenotype to Genotype.</title>
        <authorList>
            <person name="Kolle M."/>
            <person name="Horta M.A.C."/>
            <person name="Nowrousian M."/>
            <person name="Ohm R.A."/>
            <person name="Benz J.P."/>
            <person name="Pilgard A."/>
        </authorList>
    </citation>
    <scope>NUCLEOTIDE SEQUENCE</scope>
    <source>
        <strain evidence="2">FPRL280</strain>
    </source>
</reference>
<protein>
    <submittedName>
        <fullName evidence="2">Uncharacterized protein</fullName>
    </submittedName>
</protein>